<evidence type="ECO:0000256" key="8">
    <source>
        <dbReference type="PIRSR" id="PIRSR000185-1"/>
    </source>
</evidence>
<evidence type="ECO:0000256" key="7">
    <source>
        <dbReference type="PIRNR" id="PIRNR000185"/>
    </source>
</evidence>
<evidence type="ECO:0000256" key="3">
    <source>
        <dbReference type="ARBA" id="ARBA00023002"/>
    </source>
</evidence>
<dbReference type="Proteomes" id="UP000187209">
    <property type="component" value="Unassembled WGS sequence"/>
</dbReference>
<evidence type="ECO:0000313" key="14">
    <source>
        <dbReference type="Proteomes" id="UP000187209"/>
    </source>
</evidence>
<dbReference type="InterPro" id="IPR006097">
    <property type="entry name" value="Glu/Leu/Phe/Val/Trp_DH_dimer"/>
</dbReference>
<comment type="similarity">
    <text evidence="2 7 11">Belongs to the Glu/Leu/Phe/Val dehydrogenases family.</text>
</comment>
<evidence type="ECO:0000259" key="12">
    <source>
        <dbReference type="SMART" id="SM00839"/>
    </source>
</evidence>
<keyword evidence="9" id="KW-0520">NAD</keyword>
<dbReference type="EMBL" id="MPUH01001354">
    <property type="protein sequence ID" value="OMJ68289.1"/>
    <property type="molecule type" value="Genomic_DNA"/>
</dbReference>
<comment type="caution">
    <text evidence="13">The sequence shown here is derived from an EMBL/GenBank/DDBJ whole genome shotgun (WGS) entry which is preliminary data.</text>
</comment>
<comment type="catalytic activity">
    <reaction evidence="6">
        <text>L-glutamate + NADP(+) + H2O = 2-oxoglutarate + NH4(+) + NADPH + H(+)</text>
        <dbReference type="Rhea" id="RHEA:11612"/>
        <dbReference type="ChEBI" id="CHEBI:15377"/>
        <dbReference type="ChEBI" id="CHEBI:15378"/>
        <dbReference type="ChEBI" id="CHEBI:16810"/>
        <dbReference type="ChEBI" id="CHEBI:28938"/>
        <dbReference type="ChEBI" id="CHEBI:29985"/>
        <dbReference type="ChEBI" id="CHEBI:57783"/>
        <dbReference type="ChEBI" id="CHEBI:58349"/>
        <dbReference type="EC" id="1.4.1.3"/>
    </reaction>
</comment>
<organism evidence="13 14">
    <name type="scientific">Stentor coeruleus</name>
    <dbReference type="NCBI Taxonomy" id="5963"/>
    <lineage>
        <taxon>Eukaryota</taxon>
        <taxon>Sar</taxon>
        <taxon>Alveolata</taxon>
        <taxon>Ciliophora</taxon>
        <taxon>Postciliodesmatophora</taxon>
        <taxon>Heterotrichea</taxon>
        <taxon>Heterotrichida</taxon>
        <taxon>Stentoridae</taxon>
        <taxon>Stentor</taxon>
    </lineage>
</organism>
<dbReference type="AlphaFoldDB" id="A0A1R2AUT5"/>
<evidence type="ECO:0000256" key="1">
    <source>
        <dbReference type="ARBA" id="ARBA00004173"/>
    </source>
</evidence>
<comment type="catalytic activity">
    <reaction evidence="5">
        <text>L-glutamate + NAD(+) + H2O = 2-oxoglutarate + NH4(+) + NADH + H(+)</text>
        <dbReference type="Rhea" id="RHEA:15133"/>
        <dbReference type="ChEBI" id="CHEBI:15377"/>
        <dbReference type="ChEBI" id="CHEBI:15378"/>
        <dbReference type="ChEBI" id="CHEBI:16810"/>
        <dbReference type="ChEBI" id="CHEBI:28938"/>
        <dbReference type="ChEBI" id="CHEBI:29985"/>
        <dbReference type="ChEBI" id="CHEBI:57540"/>
        <dbReference type="ChEBI" id="CHEBI:57945"/>
        <dbReference type="EC" id="1.4.1.3"/>
    </reaction>
</comment>
<dbReference type="PANTHER" id="PTHR11606:SF13">
    <property type="entry name" value="GLUTAMATE DEHYDROGENASE 1, MITOCHONDRIAL"/>
    <property type="match status" value="1"/>
</dbReference>
<dbReference type="FunFam" id="3.40.50.720:FF:000100">
    <property type="entry name" value="Glutamate dehydrogenase 1, mitochondrial"/>
    <property type="match status" value="1"/>
</dbReference>
<dbReference type="PANTHER" id="PTHR11606">
    <property type="entry name" value="GLUTAMATE DEHYDROGENASE"/>
    <property type="match status" value="1"/>
</dbReference>
<proteinExistence type="inferred from homology"/>
<feature type="active site" description="Proton donor" evidence="8">
    <location>
        <position position="127"/>
    </location>
</feature>
<evidence type="ECO:0000256" key="11">
    <source>
        <dbReference type="RuleBase" id="RU004417"/>
    </source>
</evidence>
<dbReference type="Gene3D" id="3.40.50.720">
    <property type="entry name" value="NAD(P)-binding Rossmann-like Domain"/>
    <property type="match status" value="1"/>
</dbReference>
<gene>
    <name evidence="13" type="ORF">SteCoe_34298</name>
</gene>
<reference evidence="13 14" key="1">
    <citation type="submission" date="2016-11" db="EMBL/GenBank/DDBJ databases">
        <title>The macronuclear genome of Stentor coeruleus: a giant cell with tiny introns.</title>
        <authorList>
            <person name="Slabodnick M."/>
            <person name="Ruby J.G."/>
            <person name="Reiff S.B."/>
            <person name="Swart E.C."/>
            <person name="Gosai S."/>
            <person name="Prabakaran S."/>
            <person name="Witkowska E."/>
            <person name="Larue G.E."/>
            <person name="Fisher S."/>
            <person name="Freeman R.M."/>
            <person name="Gunawardena J."/>
            <person name="Chu W."/>
            <person name="Stover N.A."/>
            <person name="Gregory B.D."/>
            <person name="Nowacki M."/>
            <person name="Derisi J."/>
            <person name="Roy S.W."/>
            <person name="Marshall W.F."/>
            <person name="Sood P."/>
        </authorList>
    </citation>
    <scope>NUCLEOTIDE SEQUENCE [LARGE SCALE GENOMIC DNA]</scope>
    <source>
        <strain evidence="13">WM001</strain>
    </source>
</reference>
<keyword evidence="4" id="KW-0496">Mitochondrion</keyword>
<feature type="site" description="Important for catalysis" evidence="10">
    <location>
        <position position="169"/>
    </location>
</feature>
<feature type="binding site" evidence="9">
    <location>
        <position position="215"/>
    </location>
    <ligand>
        <name>NAD(+)</name>
        <dbReference type="ChEBI" id="CHEBI:57540"/>
    </ligand>
</feature>
<dbReference type="GO" id="GO:0006538">
    <property type="term" value="P:L-glutamate catabolic process"/>
    <property type="evidence" value="ECO:0007669"/>
    <property type="project" value="TreeGrafter"/>
</dbReference>
<dbReference type="GO" id="GO:0004352">
    <property type="term" value="F:glutamate dehydrogenase (NAD+) activity"/>
    <property type="evidence" value="ECO:0007669"/>
    <property type="project" value="TreeGrafter"/>
</dbReference>
<evidence type="ECO:0000256" key="10">
    <source>
        <dbReference type="PIRSR" id="PIRSR000185-3"/>
    </source>
</evidence>
<dbReference type="InterPro" id="IPR036291">
    <property type="entry name" value="NAD(P)-bd_dom_sf"/>
</dbReference>
<dbReference type="GO" id="GO:0000166">
    <property type="term" value="F:nucleotide binding"/>
    <property type="evidence" value="ECO:0007669"/>
    <property type="project" value="UniProtKB-KW"/>
</dbReference>
<dbReference type="InterPro" id="IPR014362">
    <property type="entry name" value="Glu_DH"/>
</dbReference>
<keyword evidence="9" id="KW-0547">Nucleotide-binding</keyword>
<evidence type="ECO:0000313" key="13">
    <source>
        <dbReference type="EMBL" id="OMJ68289.1"/>
    </source>
</evidence>
<dbReference type="InterPro" id="IPR006096">
    <property type="entry name" value="Glu/Leu/Phe/Val/Trp_DH_C"/>
</dbReference>
<dbReference type="InterPro" id="IPR006095">
    <property type="entry name" value="Glu/Leu/Phe/Val/Trp_DH"/>
</dbReference>
<feature type="binding site" evidence="9">
    <location>
        <position position="115"/>
    </location>
    <ligand>
        <name>substrate</name>
    </ligand>
</feature>
<dbReference type="InterPro" id="IPR033922">
    <property type="entry name" value="NAD_bind_Glu_DH"/>
</dbReference>
<dbReference type="SUPFAM" id="SSF51735">
    <property type="entry name" value="NAD(P)-binding Rossmann-fold domains"/>
    <property type="match status" value="1"/>
</dbReference>
<evidence type="ECO:0000256" key="4">
    <source>
        <dbReference type="ARBA" id="ARBA00023128"/>
    </source>
</evidence>
<dbReference type="SMART" id="SM00839">
    <property type="entry name" value="ELFV_dehydrog"/>
    <property type="match status" value="1"/>
</dbReference>
<keyword evidence="3 7" id="KW-0560">Oxidoreductase</keyword>
<feature type="binding site" evidence="9">
    <location>
        <position position="254"/>
    </location>
    <ligand>
        <name>NAD(+)</name>
        <dbReference type="ChEBI" id="CHEBI:57540"/>
    </ligand>
</feature>
<dbReference type="CDD" id="cd01076">
    <property type="entry name" value="NAD_bind_1_Glu_DH"/>
    <property type="match status" value="1"/>
</dbReference>
<evidence type="ECO:0000256" key="5">
    <source>
        <dbReference type="ARBA" id="ARBA00047867"/>
    </source>
</evidence>
<dbReference type="Gene3D" id="3.40.50.10860">
    <property type="entry name" value="Leucine Dehydrogenase, chain A, domain 1"/>
    <property type="match status" value="1"/>
</dbReference>
<feature type="binding site" evidence="9">
    <location>
        <position position="383"/>
    </location>
    <ligand>
        <name>substrate</name>
    </ligand>
</feature>
<comment type="subcellular location">
    <subcellularLocation>
        <location evidence="1">Mitochondrion</location>
    </subcellularLocation>
</comment>
<protein>
    <recommendedName>
        <fullName evidence="7">Glutamate dehydrogenase</fullName>
    </recommendedName>
</protein>
<dbReference type="PIRSF" id="PIRSF000185">
    <property type="entry name" value="Glu_DH"/>
    <property type="match status" value="1"/>
</dbReference>
<sequence>MFSKLLKITRVVPRRLTSSSVSEDEPNFLEMVRINLDRAAKFMNMDPAVLELVKTADATLTMTIPLKRDSGHIEYFKAFRVQNSRHKTPTKGGTRYASDASLEEVQALALLMTLKCACVNLPFGGGKGAVKVDPKTLSEGEIERLTRRYAMELAKKGFLDPSMDCPGPDMGTGEREMAWMMDTYRFHNPENLYAQASTTGKPLSCGGISGRTESTGLGLYYCLREFMNDPEYMNKVNLTTGMKDKTFIVQGFGNVGYWASHFIEGDGGKIIGVLERDGAVYNPNGIVAEDLKKYMIKRGTLKGYPKAEFFEDIEEVFKKNCDVIIPAARERSITGKNAVNFNCKIVAEGANGPTTPRGEDVLSAKNVLVLPDLLLNAGGVTVSYFEYVKNLGFIKPGFMTRRLESKTNQWIIDNVVKGGQNEITDENIKNILEGPSELNLVYSGLEDVMCQATEETKATSKKLGVSLRIAVFMNAINKINSATLGGAVGV</sequence>
<accession>A0A1R2AUT5</accession>
<evidence type="ECO:0000256" key="2">
    <source>
        <dbReference type="ARBA" id="ARBA00006382"/>
    </source>
</evidence>
<keyword evidence="14" id="KW-1185">Reference proteome</keyword>
<name>A0A1R2AUT5_9CILI</name>
<evidence type="ECO:0000256" key="9">
    <source>
        <dbReference type="PIRSR" id="PIRSR000185-2"/>
    </source>
</evidence>
<dbReference type="OrthoDB" id="6718861at2759"/>
<feature type="domain" description="Glutamate/phenylalanine/leucine/valine/L-tryptophan dehydrogenase C-terminal" evidence="12">
    <location>
        <begin position="208"/>
        <end position="485"/>
    </location>
</feature>
<dbReference type="PRINTS" id="PR00082">
    <property type="entry name" value="GLFDHDRGNASE"/>
</dbReference>
<dbReference type="Pfam" id="PF00208">
    <property type="entry name" value="ELFV_dehydrog"/>
    <property type="match status" value="1"/>
</dbReference>
<dbReference type="Pfam" id="PF02812">
    <property type="entry name" value="ELFV_dehydrog_N"/>
    <property type="match status" value="1"/>
</dbReference>
<dbReference type="SUPFAM" id="SSF53223">
    <property type="entry name" value="Aminoacid dehydrogenase-like, N-terminal domain"/>
    <property type="match status" value="1"/>
</dbReference>
<dbReference type="GO" id="GO:0005739">
    <property type="term" value="C:mitochondrion"/>
    <property type="evidence" value="ECO:0007669"/>
    <property type="project" value="UniProtKB-SubCell"/>
</dbReference>
<dbReference type="InterPro" id="IPR046346">
    <property type="entry name" value="Aminoacid_DH-like_N_sf"/>
</dbReference>
<evidence type="ECO:0000256" key="6">
    <source>
        <dbReference type="ARBA" id="ARBA00048577"/>
    </source>
</evidence>
<feature type="binding site" evidence="9">
    <location>
        <position position="91"/>
    </location>
    <ligand>
        <name>substrate</name>
    </ligand>
</feature>